<dbReference type="SMART" id="SM00028">
    <property type="entry name" value="TPR"/>
    <property type="match status" value="6"/>
</dbReference>
<feature type="repeat" description="TPR" evidence="3">
    <location>
        <begin position="309"/>
        <end position="342"/>
    </location>
</feature>
<dbReference type="Proteomes" id="UP000192277">
    <property type="component" value="Unassembled WGS sequence"/>
</dbReference>
<dbReference type="PANTHER" id="PTHR44858:SF1">
    <property type="entry name" value="UDP-N-ACETYLGLUCOSAMINE--PEPTIDE N-ACETYLGLUCOSAMINYLTRANSFERASE SPINDLY-RELATED"/>
    <property type="match status" value="1"/>
</dbReference>
<evidence type="ECO:0000256" key="3">
    <source>
        <dbReference type="PROSITE-ProRule" id="PRU00339"/>
    </source>
</evidence>
<keyword evidence="2 3" id="KW-0802">TPR repeat</keyword>
<dbReference type="Pfam" id="PF13181">
    <property type="entry name" value="TPR_8"/>
    <property type="match status" value="1"/>
</dbReference>
<sequence length="354" mass="40969">MQVFYNTCQPLKKYIITQMKRWFSLQSFLLIGLVSWLCSCNSAREKESPEKILSAPPYAGLTDSIKRFPQNQALYLERAVLLSQNDRHELASGDYKKAWELKPEEHIALQYVSNLMLVNRPQDAVNLLKECIATWPANPDLHRRLSEIYTQMGETKKAIDQYDEWAQQDSTNFEVWYEKGVLLTQLKDTPAAIIALEHSYRLAPINYNGLALASLYGATLNPKVITLCDDLLRKDTSNITNDVLYLKGSYYSDTKQYDKAIREFNECITRDWKFTDAYIEKGIVLHDLKKYDSALKVFTTAATVTNTSADAWYWMARCYEQLGKKDLALINYERALALDKDFEEAREGIRRMKK</sequence>
<dbReference type="Gene3D" id="1.25.40.10">
    <property type="entry name" value="Tetratricopeptide repeat domain"/>
    <property type="match status" value="2"/>
</dbReference>
<dbReference type="InterPro" id="IPR019734">
    <property type="entry name" value="TPR_rpt"/>
</dbReference>
<accession>A0ABX3NYG4</accession>
<dbReference type="PROSITE" id="PS50005">
    <property type="entry name" value="TPR"/>
    <property type="match status" value="1"/>
</dbReference>
<keyword evidence="5" id="KW-1185">Reference proteome</keyword>
<proteinExistence type="predicted"/>
<evidence type="ECO:0000256" key="1">
    <source>
        <dbReference type="ARBA" id="ARBA00022737"/>
    </source>
</evidence>
<gene>
    <name evidence="4" type="ORF">A4D02_29320</name>
</gene>
<dbReference type="EMBL" id="LWBO01000011">
    <property type="protein sequence ID" value="OQP49099.1"/>
    <property type="molecule type" value="Genomic_DNA"/>
</dbReference>
<protein>
    <recommendedName>
        <fullName evidence="6">Tetratricopeptide TPR_1 repeat-containing protein</fullName>
    </recommendedName>
</protein>
<dbReference type="SUPFAM" id="SSF48452">
    <property type="entry name" value="TPR-like"/>
    <property type="match status" value="1"/>
</dbReference>
<reference evidence="4 5" key="1">
    <citation type="submission" date="2016-04" db="EMBL/GenBank/DDBJ databases">
        <authorList>
            <person name="Chen L."/>
            <person name="Zhuang W."/>
            <person name="Wang G."/>
        </authorList>
    </citation>
    <scope>NUCLEOTIDE SEQUENCE [LARGE SCALE GENOMIC DNA]</scope>
    <source>
        <strain evidence="5">GR20</strain>
    </source>
</reference>
<dbReference type="InterPro" id="IPR011990">
    <property type="entry name" value="TPR-like_helical_dom_sf"/>
</dbReference>
<dbReference type="InterPro" id="IPR050498">
    <property type="entry name" value="Ycf3"/>
</dbReference>
<dbReference type="Pfam" id="PF14559">
    <property type="entry name" value="TPR_19"/>
    <property type="match status" value="1"/>
</dbReference>
<evidence type="ECO:0000313" key="4">
    <source>
        <dbReference type="EMBL" id="OQP49099.1"/>
    </source>
</evidence>
<organism evidence="4 5">
    <name type="scientific">Niastella koreensis</name>
    <dbReference type="NCBI Taxonomy" id="354356"/>
    <lineage>
        <taxon>Bacteria</taxon>
        <taxon>Pseudomonadati</taxon>
        <taxon>Bacteroidota</taxon>
        <taxon>Chitinophagia</taxon>
        <taxon>Chitinophagales</taxon>
        <taxon>Chitinophagaceae</taxon>
        <taxon>Niastella</taxon>
    </lineage>
</organism>
<dbReference type="Pfam" id="PF00515">
    <property type="entry name" value="TPR_1"/>
    <property type="match status" value="1"/>
</dbReference>
<dbReference type="PANTHER" id="PTHR44858">
    <property type="entry name" value="TETRATRICOPEPTIDE REPEAT PROTEIN 6"/>
    <property type="match status" value="1"/>
</dbReference>
<evidence type="ECO:0000256" key="2">
    <source>
        <dbReference type="ARBA" id="ARBA00022803"/>
    </source>
</evidence>
<name>A0ABX3NYG4_9BACT</name>
<evidence type="ECO:0008006" key="6">
    <source>
        <dbReference type="Google" id="ProtNLM"/>
    </source>
</evidence>
<comment type="caution">
    <text evidence="4">The sequence shown here is derived from an EMBL/GenBank/DDBJ whole genome shotgun (WGS) entry which is preliminary data.</text>
</comment>
<keyword evidence="1" id="KW-0677">Repeat</keyword>
<evidence type="ECO:0000313" key="5">
    <source>
        <dbReference type="Proteomes" id="UP000192277"/>
    </source>
</evidence>